<gene>
    <name evidence="4" type="ORF">RhiirA4_479714</name>
</gene>
<protein>
    <submittedName>
        <fullName evidence="4">Protein prenylyltransferase</fullName>
    </submittedName>
</protein>
<proteinExistence type="predicted"/>
<dbReference type="SMART" id="SM00028">
    <property type="entry name" value="TPR"/>
    <property type="match status" value="4"/>
</dbReference>
<dbReference type="AlphaFoldDB" id="A0A2I1HGS6"/>
<evidence type="ECO:0000313" key="5">
    <source>
        <dbReference type="Proteomes" id="UP000234323"/>
    </source>
</evidence>
<dbReference type="PANTHER" id="PTHR45586">
    <property type="entry name" value="TPR REPEAT-CONTAINING PROTEIN PA4667"/>
    <property type="match status" value="1"/>
</dbReference>
<dbReference type="VEuPathDB" id="FungiDB:RhiirFUN_023337"/>
<dbReference type="EMBL" id="LLXI01002844">
    <property type="protein sequence ID" value="PKY58093.1"/>
    <property type="molecule type" value="Genomic_DNA"/>
</dbReference>
<feature type="non-terminal residue" evidence="4">
    <location>
        <position position="1"/>
    </location>
</feature>
<sequence>CLNNYEQAHLYLEEAINLNPKNPVAYFICGEIYYRQNKYDEAINNLKKSLEYKAKLTNLYTIIGNSYLLRNHHVNDYTEAAENYNISLENDSNNYLCLKNCAYSYEKKGFYLNSLMLLDKLLNINEKDSLILCYYGEILCNMKQYSKAILYFTKANIIDPENIHNLNKRAIAYYIIQEYDKYTELLKLLSSDSNSLTKFQLFHLEYLLNKNSSKDLNNILTKINQIPNISENELLLLIRCKIHIELDKYYKTKVDLDMLFKISGRDYYKAFSYIHLLLQKKHSGFWSYLYKVCEIDKCDFTKLGITNEFSKYIYKEKEVYFFSNLTNLNSELCKFQESDISSLSGLVLCSKNEKLYLDLPILYNNYVRLLIYKINVKKILSKDCFIKFIYKEKYNRSDEHMLKYEDVSKLEGLGWIEYQNMTYTLDGYQLSIEINSIEMQIDYVRDGDYGNITVGNLLSTPGNIHKEICMVYAEKYLKLYKLCWDPDPDVRPSVNEVLPN</sequence>
<dbReference type="InterPro" id="IPR011990">
    <property type="entry name" value="TPR-like_helical_dom_sf"/>
</dbReference>
<organism evidence="4 5">
    <name type="scientific">Rhizophagus irregularis</name>
    <dbReference type="NCBI Taxonomy" id="588596"/>
    <lineage>
        <taxon>Eukaryota</taxon>
        <taxon>Fungi</taxon>
        <taxon>Fungi incertae sedis</taxon>
        <taxon>Mucoromycota</taxon>
        <taxon>Glomeromycotina</taxon>
        <taxon>Glomeromycetes</taxon>
        <taxon>Glomerales</taxon>
        <taxon>Glomeraceae</taxon>
        <taxon>Rhizophagus</taxon>
    </lineage>
</organism>
<keyword evidence="2 3" id="KW-0802">TPR repeat</keyword>
<name>A0A2I1HGS6_9GLOM</name>
<dbReference type="VEuPathDB" id="FungiDB:FUN_021438"/>
<keyword evidence="5" id="KW-1185">Reference proteome</keyword>
<dbReference type="InterPro" id="IPR019734">
    <property type="entry name" value="TPR_rpt"/>
</dbReference>
<feature type="repeat" description="TPR" evidence="3">
    <location>
        <begin position="129"/>
        <end position="162"/>
    </location>
</feature>
<accession>A0A2I1HGS6</accession>
<dbReference type="InterPro" id="IPR051012">
    <property type="entry name" value="CellSynth/LPSAsmb/PSIAsmb"/>
</dbReference>
<reference evidence="4 5" key="1">
    <citation type="submission" date="2015-10" db="EMBL/GenBank/DDBJ databases">
        <title>Genome analyses suggest a sexual origin of heterokaryosis in a supposedly ancient asexual fungus.</title>
        <authorList>
            <person name="Ropars J."/>
            <person name="Sedzielewska K."/>
            <person name="Noel J."/>
            <person name="Charron P."/>
            <person name="Farinelli L."/>
            <person name="Marton T."/>
            <person name="Kruger M."/>
            <person name="Pelin A."/>
            <person name="Brachmann A."/>
            <person name="Corradi N."/>
        </authorList>
    </citation>
    <scope>NUCLEOTIDE SEQUENCE [LARGE SCALE GENOMIC DNA]</scope>
    <source>
        <strain evidence="4 5">A4</strain>
    </source>
</reference>
<evidence type="ECO:0000256" key="3">
    <source>
        <dbReference type="PROSITE-ProRule" id="PRU00339"/>
    </source>
</evidence>
<dbReference type="VEuPathDB" id="FungiDB:RhiirA1_485351"/>
<keyword evidence="4" id="KW-0808">Transferase</keyword>
<dbReference type="PANTHER" id="PTHR45586:SF1">
    <property type="entry name" value="LIPOPOLYSACCHARIDE ASSEMBLY PROTEIN B"/>
    <property type="match status" value="1"/>
</dbReference>
<dbReference type="Proteomes" id="UP000234323">
    <property type="component" value="Unassembled WGS sequence"/>
</dbReference>
<dbReference type="SUPFAM" id="SSF81901">
    <property type="entry name" value="HCP-like"/>
    <property type="match status" value="1"/>
</dbReference>
<evidence type="ECO:0000313" key="4">
    <source>
        <dbReference type="EMBL" id="PKY58093.1"/>
    </source>
</evidence>
<dbReference type="Pfam" id="PF12895">
    <property type="entry name" value="ANAPC3"/>
    <property type="match status" value="1"/>
</dbReference>
<evidence type="ECO:0000256" key="2">
    <source>
        <dbReference type="ARBA" id="ARBA00022803"/>
    </source>
</evidence>
<dbReference type="GO" id="GO:0016740">
    <property type="term" value="F:transferase activity"/>
    <property type="evidence" value="ECO:0007669"/>
    <property type="project" value="UniProtKB-KW"/>
</dbReference>
<dbReference type="PROSITE" id="PS50005">
    <property type="entry name" value="TPR"/>
    <property type="match status" value="2"/>
</dbReference>
<dbReference type="Gene3D" id="1.25.40.10">
    <property type="entry name" value="Tetratricopeptide repeat domain"/>
    <property type="match status" value="2"/>
</dbReference>
<comment type="caution">
    <text evidence="4">The sequence shown here is derived from an EMBL/GenBank/DDBJ whole genome shotgun (WGS) entry which is preliminary data.</text>
</comment>
<keyword evidence="1" id="KW-0677">Repeat</keyword>
<evidence type="ECO:0000256" key="1">
    <source>
        <dbReference type="ARBA" id="ARBA00022737"/>
    </source>
</evidence>
<feature type="repeat" description="TPR" evidence="3">
    <location>
        <begin position="23"/>
        <end position="56"/>
    </location>
</feature>